<evidence type="ECO:0000256" key="1">
    <source>
        <dbReference type="ARBA" id="ARBA00023015"/>
    </source>
</evidence>
<dbReference type="PANTHER" id="PTHR33204">
    <property type="entry name" value="TRANSCRIPTIONAL REGULATOR, MARR FAMILY"/>
    <property type="match status" value="1"/>
</dbReference>
<dbReference type="GO" id="GO:0003677">
    <property type="term" value="F:DNA binding"/>
    <property type="evidence" value="ECO:0007669"/>
    <property type="project" value="UniProtKB-KW"/>
</dbReference>
<evidence type="ECO:0000256" key="3">
    <source>
        <dbReference type="ARBA" id="ARBA00023163"/>
    </source>
</evidence>
<dbReference type="InterPro" id="IPR036527">
    <property type="entry name" value="SCP2_sterol-bd_dom_sf"/>
</dbReference>
<reference evidence="5 6" key="1">
    <citation type="submission" date="2019-06" db="EMBL/GenBank/DDBJ databases">
        <title>Sequencing the genomes of 1000 actinobacteria strains.</title>
        <authorList>
            <person name="Klenk H.-P."/>
        </authorList>
    </citation>
    <scope>NUCLEOTIDE SEQUENCE [LARGE SCALE GENOMIC DNA]</scope>
    <source>
        <strain evidence="5 6">DSM 45511</strain>
    </source>
</reference>
<evidence type="ECO:0000313" key="5">
    <source>
        <dbReference type="EMBL" id="TQM36582.1"/>
    </source>
</evidence>
<evidence type="ECO:0000259" key="4">
    <source>
        <dbReference type="PROSITE" id="PS51118"/>
    </source>
</evidence>
<dbReference type="InterPro" id="IPR002577">
    <property type="entry name" value="HTH_HxlR"/>
</dbReference>
<gene>
    <name evidence="5" type="ORF">FB388_3763</name>
</gene>
<dbReference type="OrthoDB" id="9792527at2"/>
<organism evidence="5 6">
    <name type="scientific">Pseudonocardia cypriaca</name>
    <dbReference type="NCBI Taxonomy" id="882449"/>
    <lineage>
        <taxon>Bacteria</taxon>
        <taxon>Bacillati</taxon>
        <taxon>Actinomycetota</taxon>
        <taxon>Actinomycetes</taxon>
        <taxon>Pseudonocardiales</taxon>
        <taxon>Pseudonocardiaceae</taxon>
        <taxon>Pseudonocardia</taxon>
    </lineage>
</organism>
<dbReference type="AlphaFoldDB" id="A0A543FRW6"/>
<dbReference type="PANTHER" id="PTHR33204:SF18">
    <property type="entry name" value="TRANSCRIPTIONAL REGULATORY PROTEIN"/>
    <property type="match status" value="1"/>
</dbReference>
<dbReference type="SUPFAM" id="SSF46785">
    <property type="entry name" value="Winged helix' DNA-binding domain"/>
    <property type="match status" value="1"/>
</dbReference>
<keyword evidence="1" id="KW-0805">Transcription regulation</keyword>
<dbReference type="InterPro" id="IPR036388">
    <property type="entry name" value="WH-like_DNA-bd_sf"/>
</dbReference>
<accession>A0A543FRW6</accession>
<dbReference type="InterPro" id="IPR011991">
    <property type="entry name" value="ArsR-like_HTH"/>
</dbReference>
<keyword evidence="2" id="KW-0238">DNA-binding</keyword>
<dbReference type="PROSITE" id="PS51118">
    <property type="entry name" value="HTH_HXLR"/>
    <property type="match status" value="1"/>
</dbReference>
<evidence type="ECO:0000313" key="6">
    <source>
        <dbReference type="Proteomes" id="UP000319818"/>
    </source>
</evidence>
<dbReference type="Proteomes" id="UP000319818">
    <property type="component" value="Unassembled WGS sequence"/>
</dbReference>
<dbReference type="CDD" id="cd00090">
    <property type="entry name" value="HTH_ARSR"/>
    <property type="match status" value="1"/>
</dbReference>
<dbReference type="RefSeq" id="WP_142103468.1">
    <property type="nucleotide sequence ID" value="NZ_VFPH01000002.1"/>
</dbReference>
<proteinExistence type="predicted"/>
<keyword evidence="6" id="KW-1185">Reference proteome</keyword>
<comment type="caution">
    <text evidence="5">The sequence shown here is derived from an EMBL/GenBank/DDBJ whole genome shotgun (WGS) entry which is preliminary data.</text>
</comment>
<dbReference type="Gene3D" id="1.10.10.10">
    <property type="entry name" value="Winged helix-like DNA-binding domain superfamily/Winged helix DNA-binding domain"/>
    <property type="match status" value="1"/>
</dbReference>
<evidence type="ECO:0000256" key="2">
    <source>
        <dbReference type="ARBA" id="ARBA00023125"/>
    </source>
</evidence>
<sequence length="215" mass="22748">MDAGRSYGDPCGVARSLDVVGERWALLVVRELLLGPKRFADLRAGLGSVSANVLSQRLRELEGHGIVERRELGPPLRVHVYELTPWGRELEPVLLHFGRWGSRAPRPEGGRLGIDSMMLSIMAAHSAGGGPPDDQVYEIRVDDETFTAETVDGRLRLRRANADGPAATATTDAATLGAIISGEATVAAAVSDNALVLTGSPEAVQHLTALLTAAG</sequence>
<dbReference type="EMBL" id="VFPH01000002">
    <property type="protein sequence ID" value="TQM36582.1"/>
    <property type="molecule type" value="Genomic_DNA"/>
</dbReference>
<name>A0A543FRW6_9PSEU</name>
<feature type="domain" description="HTH hxlR-type" evidence="4">
    <location>
        <begin position="11"/>
        <end position="109"/>
    </location>
</feature>
<dbReference type="Gene3D" id="3.30.1050.10">
    <property type="entry name" value="SCP2 sterol-binding domain"/>
    <property type="match status" value="1"/>
</dbReference>
<keyword evidence="3" id="KW-0804">Transcription</keyword>
<protein>
    <submittedName>
        <fullName evidence="5">HxlR family transcriptional regulator</fullName>
    </submittedName>
</protein>
<dbReference type="Pfam" id="PF01638">
    <property type="entry name" value="HxlR"/>
    <property type="match status" value="1"/>
</dbReference>
<dbReference type="SUPFAM" id="SSF55718">
    <property type="entry name" value="SCP-like"/>
    <property type="match status" value="1"/>
</dbReference>
<dbReference type="InterPro" id="IPR036390">
    <property type="entry name" value="WH_DNA-bd_sf"/>
</dbReference>